<reference evidence="3" key="1">
    <citation type="submission" date="2014-08" db="EMBL/GenBank/DDBJ databases">
        <authorList>
            <person name="Edwards T."/>
        </authorList>
    </citation>
    <scope>NUCLEOTIDE SEQUENCE [LARGE SCALE GENOMIC DNA]</scope>
</reference>
<dbReference type="KEGG" id="vg:26640143"/>
<dbReference type="RefSeq" id="YP_009213599.1">
    <property type="nucleotide sequence ID" value="NC_028955.1"/>
</dbReference>
<evidence type="ECO:0000259" key="1">
    <source>
        <dbReference type="Pfam" id="PF07880"/>
    </source>
</evidence>
<evidence type="ECO:0000313" key="2">
    <source>
        <dbReference type="EMBL" id="AIR93428.1"/>
    </source>
</evidence>
<dbReference type="Pfam" id="PF07880">
    <property type="entry name" value="T4_gp9_10_N"/>
    <property type="match status" value="1"/>
</dbReference>
<evidence type="ECO:0000313" key="3">
    <source>
        <dbReference type="Proteomes" id="UP000207741"/>
    </source>
</evidence>
<dbReference type="GeneID" id="26640143"/>
<protein>
    <recommendedName>
        <fullName evidence="1">Baseplate structural protein Gp9/Gp10 N-terminal domain-containing protein</fullName>
    </recommendedName>
</protein>
<keyword evidence="3" id="KW-1185">Reference proteome</keyword>
<proteinExistence type="predicted"/>
<dbReference type="OrthoDB" id="5711at10239"/>
<dbReference type="Gene3D" id="1.20.5.960">
    <property type="entry name" value="Bacteriophage t4 gene product 9 (gp9)"/>
    <property type="match status" value="1"/>
</dbReference>
<dbReference type="InterPro" id="IPR008987">
    <property type="entry name" value="Baseplate_struct_prot_Gp9/10_N"/>
</dbReference>
<feature type="domain" description="Baseplate structural protein Gp9/Gp10 N-terminal" evidence="1">
    <location>
        <begin position="6"/>
        <end position="41"/>
    </location>
</feature>
<sequence length="814" mass="81822">MAKLGISTGTTPNDGSGDSLLDGAVKVNSNFDEVYNKIGDGTDLFVGIVSSITVSGPLSISTTFGAPVITGLANTANINATNFQVTGVGTITGTTRLAGINTFSAAGYTVAGLVTASNIISNETIKVAGIVTTSEDGINVSAAVTARSLAIQDVTQTSHFVGLNTVFIDHTGVGATAINITDTATIGFGSISSANITTINANTANINSGILTTATVGTAITIHSKGIDAGQAGIITASRLFGAVTGAVTGTASSATEADLAYGLTGTPSIVVGVATLGGHIFNAPGAFISGILTATSFSVGTNEIVSSARQLKNIATLDATTKLTIENAISDPPNDFDDLNVVGLATVNRLFISGDTRGLNILGVTTGLSAPGITTLGIITGATSLQATDVYSNFLHGDGSNISNVTGGVTVQDEGSALSTVATTLNFVGSGVVASGSGATKTITISGGGGGGSIAGISTTGTSGFNQLNVTGVSTFGANIDLNANIDVSGSSTLHNGLVVNGGIVDINHQIVGLATDNVIPFYYANVSDFPSASTYHGAVAHGHNTGLLYFAHAGAWLELVSKDSSGVVNKIVVGAAVTIDQNNIDTVGIITASEFHGDGSNLTGITGSTVAGISTTGTSGFNQLSISGVSTFTGNIDANGALDVDGQTDLDVVNVAELATFSSRVQVGTGLTLDQNNIDAGSYVGIITAKEFHGDGTNVATSRWAVTNASSNHYVFNGPGNLVNANDPTIYLARGQKYEFDINASGHPFRIQTSSGASGYNSGNEYTTGITNVGAASSLLTFDVPFDANNTLYYVCQNHSSMNGTIIIYPSI</sequence>
<dbReference type="Proteomes" id="UP000207741">
    <property type="component" value="Segment"/>
</dbReference>
<organism evidence="2 3">
    <name type="scientific">Prochlorococcus phage P-TIM68</name>
    <dbReference type="NCBI Taxonomy" id="1542477"/>
    <lineage>
        <taxon>Viruses</taxon>
        <taxon>Duplodnaviria</taxon>
        <taxon>Heunggongvirae</taxon>
        <taxon>Uroviricota</taxon>
        <taxon>Caudoviricetes</taxon>
        <taxon>Pantevenvirales</taxon>
        <taxon>Kyanoviridae</taxon>
        <taxon>Haifavirus</taxon>
        <taxon>Haifavirus tim68</taxon>
    </lineage>
</organism>
<dbReference type="GO" id="GO:0019076">
    <property type="term" value="P:viral release from host cell"/>
    <property type="evidence" value="ECO:0007669"/>
    <property type="project" value="InterPro"/>
</dbReference>
<dbReference type="SUPFAM" id="SSF49503">
    <property type="entry name" value="Cupredoxins"/>
    <property type="match status" value="1"/>
</dbReference>
<dbReference type="SUPFAM" id="SSF50017">
    <property type="entry name" value="gp9"/>
    <property type="match status" value="1"/>
</dbReference>
<dbReference type="InterPro" id="IPR008972">
    <property type="entry name" value="Cupredoxin"/>
</dbReference>
<name>A0A0K0KVR0_9CAUD</name>
<accession>A0A0K0KVR0</accession>
<dbReference type="Gene3D" id="2.60.40.420">
    <property type="entry name" value="Cupredoxins - blue copper proteins"/>
    <property type="match status" value="1"/>
</dbReference>
<dbReference type="InterPro" id="IPR036240">
    <property type="entry name" value="Gp9-like_sf"/>
</dbReference>
<dbReference type="EMBL" id="KM359505">
    <property type="protein sequence ID" value="AIR93428.1"/>
    <property type="molecule type" value="Genomic_DNA"/>
</dbReference>